<gene>
    <name evidence="12" type="ORF">AWM75_03225</name>
</gene>
<accession>A0A0X8FKU3</accession>
<keyword evidence="5" id="KW-1003">Cell membrane</keyword>
<dbReference type="GO" id="GO:0004713">
    <property type="term" value="F:protein tyrosine kinase activity"/>
    <property type="evidence" value="ECO:0007669"/>
    <property type="project" value="TreeGrafter"/>
</dbReference>
<evidence type="ECO:0000313" key="12">
    <source>
        <dbReference type="EMBL" id="AMB99072.1"/>
    </source>
</evidence>
<name>A0A0X8FKU3_9LACT</name>
<dbReference type="GO" id="GO:0000271">
    <property type="term" value="P:polysaccharide biosynthetic process"/>
    <property type="evidence" value="ECO:0007669"/>
    <property type="project" value="UniProtKB-KW"/>
</dbReference>
<evidence type="ECO:0000256" key="8">
    <source>
        <dbReference type="ARBA" id="ARBA00022989"/>
    </source>
</evidence>
<dbReference type="PANTHER" id="PTHR32309">
    <property type="entry name" value="TYROSINE-PROTEIN KINASE"/>
    <property type="match status" value="1"/>
</dbReference>
<dbReference type="AlphaFoldDB" id="A0A0X8FKU3"/>
<keyword evidence="13" id="KW-1185">Reference proteome</keyword>
<dbReference type="EMBL" id="CP014163">
    <property type="protein sequence ID" value="AMB99072.1"/>
    <property type="molecule type" value="Genomic_DNA"/>
</dbReference>
<evidence type="ECO:0000256" key="2">
    <source>
        <dbReference type="ARBA" id="ARBA00005132"/>
    </source>
</evidence>
<dbReference type="Pfam" id="PF02706">
    <property type="entry name" value="Wzz"/>
    <property type="match status" value="1"/>
</dbReference>
<comment type="function">
    <text evidence="11">Required for CpsD phosphorylation. Involved in the regulation of capsular polysaccharide biosynthesis. May be part of a complex that directs the coordinated polymerization and export to the cell surface of the capsular polysaccharide.</text>
</comment>
<dbReference type="RefSeq" id="WP_067978155.1">
    <property type="nucleotide sequence ID" value="NZ_CP014163.1"/>
</dbReference>
<dbReference type="InterPro" id="IPR050445">
    <property type="entry name" value="Bact_polysacc_biosynth/exp"/>
</dbReference>
<evidence type="ECO:0000256" key="6">
    <source>
        <dbReference type="ARBA" id="ARBA00022692"/>
    </source>
</evidence>
<organism evidence="12 13">
    <name type="scientific">Aerococcus urinaehominis</name>
    <dbReference type="NCBI Taxonomy" id="128944"/>
    <lineage>
        <taxon>Bacteria</taxon>
        <taxon>Bacillati</taxon>
        <taxon>Bacillota</taxon>
        <taxon>Bacilli</taxon>
        <taxon>Lactobacillales</taxon>
        <taxon>Aerococcaceae</taxon>
        <taxon>Aerococcus</taxon>
    </lineage>
</organism>
<keyword evidence="8" id="KW-1133">Transmembrane helix</keyword>
<keyword evidence="9" id="KW-0472">Membrane</keyword>
<keyword evidence="10" id="KW-0270">Exopolysaccharide synthesis</keyword>
<sequence>MEDNQEISLVEIFNILKDKIGRIIVFGIVGLAIASVITFVVQSPKYESTADLVVNSQQTQQTGQIDQGTLQTNLTLLNTYESVIRKPVVLQPVIDELGIDMSPAELANLISVSTENNSLMFSIRVRSGSPFLSADIANTAAEKFSDEIENILNIENVSIVTIAQPNETPVAPNIPLNLLLGLVAGLGIGVVWYLVKAMFDRSVTSKQQIEDLGWAVIGEIPELTTEEIEESRFRRASNRRSADTRRRV</sequence>
<dbReference type="InterPro" id="IPR003856">
    <property type="entry name" value="LPS_length_determ_N"/>
</dbReference>
<protein>
    <recommendedName>
        <fullName evidence="4">Capsular polysaccharide biosynthesis protein CpsC</fullName>
    </recommendedName>
</protein>
<evidence type="ECO:0000256" key="11">
    <source>
        <dbReference type="ARBA" id="ARBA00045736"/>
    </source>
</evidence>
<evidence type="ECO:0000256" key="9">
    <source>
        <dbReference type="ARBA" id="ARBA00023136"/>
    </source>
</evidence>
<keyword evidence="7" id="KW-0972">Capsule biogenesis/degradation</keyword>
<evidence type="ECO:0000256" key="3">
    <source>
        <dbReference type="ARBA" id="ARBA00006683"/>
    </source>
</evidence>
<evidence type="ECO:0000256" key="4">
    <source>
        <dbReference type="ARBA" id="ARBA00020739"/>
    </source>
</evidence>
<evidence type="ECO:0000256" key="5">
    <source>
        <dbReference type="ARBA" id="ARBA00022475"/>
    </source>
</evidence>
<dbReference type="STRING" id="128944.AWM75_03225"/>
<evidence type="ECO:0000313" key="13">
    <source>
        <dbReference type="Proteomes" id="UP000062260"/>
    </source>
</evidence>
<keyword evidence="6" id="KW-0812">Transmembrane</keyword>
<evidence type="ECO:0000256" key="1">
    <source>
        <dbReference type="ARBA" id="ARBA00004651"/>
    </source>
</evidence>
<dbReference type="PANTHER" id="PTHR32309:SF13">
    <property type="entry name" value="FERRIC ENTEROBACTIN TRANSPORT PROTEIN FEPE"/>
    <property type="match status" value="1"/>
</dbReference>
<dbReference type="OrthoDB" id="2360475at2"/>
<dbReference type="KEGG" id="auh:AWM75_03225"/>
<comment type="subcellular location">
    <subcellularLocation>
        <location evidence="1">Cell membrane</location>
        <topology evidence="1">Multi-pass membrane protein</topology>
    </subcellularLocation>
</comment>
<evidence type="ECO:0000256" key="7">
    <source>
        <dbReference type="ARBA" id="ARBA00022903"/>
    </source>
</evidence>
<proteinExistence type="inferred from homology"/>
<reference evidence="12 13" key="1">
    <citation type="journal article" date="2016" name="Genome Announc.">
        <title>Complete Genome Sequences of Aerococcus christensenii CCUG 28831T, Aerococcus sanguinicola CCUG 43001T, Aerococcus urinae CCUG 36881T, Aerococcus urinaeequi CCUG 28094T, Aerococcus urinaehominis CCUG 42038 BT, and Aerococcus viridans CCUG 4311T.</title>
        <authorList>
            <person name="Carkaci D."/>
            <person name="Dargis R."/>
            <person name="Nielsen X.C."/>
            <person name="Skovgaard O."/>
            <person name="Fuursted K."/>
            <person name="Christensen J.J."/>
        </authorList>
    </citation>
    <scope>NUCLEOTIDE SEQUENCE [LARGE SCALE GENOMIC DNA]</scope>
    <source>
        <strain evidence="12 13">CCUG42038B</strain>
    </source>
</reference>
<dbReference type="Proteomes" id="UP000062260">
    <property type="component" value="Chromosome"/>
</dbReference>
<reference evidence="13" key="2">
    <citation type="submission" date="2016-01" db="EMBL/GenBank/DDBJ databases">
        <title>Six Aerococcus type strain genome sequencing and assembly using PacBio and Illumina Hiseq.</title>
        <authorList>
            <person name="Carkaci D."/>
            <person name="Dargis R."/>
            <person name="Nielsen X.C."/>
            <person name="Skovgaard O."/>
            <person name="Fuursted K."/>
            <person name="Christensen J.J."/>
        </authorList>
    </citation>
    <scope>NUCLEOTIDE SEQUENCE [LARGE SCALE GENOMIC DNA]</scope>
    <source>
        <strain evidence="13">CCUG42038B</strain>
    </source>
</reference>
<comment type="similarity">
    <text evidence="3">Belongs to the CpsC/CapA family.</text>
</comment>
<evidence type="ECO:0000256" key="10">
    <source>
        <dbReference type="ARBA" id="ARBA00023169"/>
    </source>
</evidence>
<dbReference type="GO" id="GO:0005886">
    <property type="term" value="C:plasma membrane"/>
    <property type="evidence" value="ECO:0007669"/>
    <property type="project" value="UniProtKB-SubCell"/>
</dbReference>
<comment type="pathway">
    <text evidence="2">Capsule biogenesis; capsule polysaccharide biosynthesis.</text>
</comment>